<dbReference type="PANTHER" id="PTHR47505">
    <property type="entry name" value="DNA UTILIZATION PROTEIN YHGH"/>
    <property type="match status" value="1"/>
</dbReference>
<sequence length="196" mass="21583">MNTAGCRNGICALPPDQRGFTSVAAISVDSTPLAETIRKYKYDGDGGWAYIFGRLVLGWLNRNAATACSYTHILANPSHEYRQPYRHIERMLSIAAIEDIHRRWPIYPNALIKPEETPRSAGQNRRAKAIAAQQHADAIMLADPPDTPPPLKNAKILLVDDIFTTGAQLDAVGRRLLDSGAARVDGLVLARRSWSP</sequence>
<accession>A0ABV8IQ54</accession>
<comment type="caution">
    <text evidence="2">The sequence shown here is derived from an EMBL/GenBank/DDBJ whole genome shotgun (WGS) entry which is preliminary data.</text>
</comment>
<dbReference type="SUPFAM" id="SSF53271">
    <property type="entry name" value="PRTase-like"/>
    <property type="match status" value="1"/>
</dbReference>
<protein>
    <submittedName>
        <fullName evidence="2">ComF family protein</fullName>
    </submittedName>
</protein>
<dbReference type="Gene3D" id="3.40.50.2020">
    <property type="match status" value="1"/>
</dbReference>
<evidence type="ECO:0000313" key="3">
    <source>
        <dbReference type="Proteomes" id="UP001595867"/>
    </source>
</evidence>
<organism evidence="2 3">
    <name type="scientific">Actinoplanes subglobosus</name>
    <dbReference type="NCBI Taxonomy" id="1547892"/>
    <lineage>
        <taxon>Bacteria</taxon>
        <taxon>Bacillati</taxon>
        <taxon>Actinomycetota</taxon>
        <taxon>Actinomycetes</taxon>
        <taxon>Micromonosporales</taxon>
        <taxon>Micromonosporaceae</taxon>
        <taxon>Actinoplanes</taxon>
    </lineage>
</organism>
<reference evidence="3" key="1">
    <citation type="journal article" date="2019" name="Int. J. Syst. Evol. Microbiol.">
        <title>The Global Catalogue of Microorganisms (GCM) 10K type strain sequencing project: providing services to taxonomists for standard genome sequencing and annotation.</title>
        <authorList>
            <consortium name="The Broad Institute Genomics Platform"/>
            <consortium name="The Broad Institute Genome Sequencing Center for Infectious Disease"/>
            <person name="Wu L."/>
            <person name="Ma J."/>
        </authorList>
    </citation>
    <scope>NUCLEOTIDE SEQUENCE [LARGE SCALE GENOMIC DNA]</scope>
    <source>
        <strain evidence="3">TBRC 5832</strain>
    </source>
</reference>
<dbReference type="InterPro" id="IPR000836">
    <property type="entry name" value="PRTase_dom"/>
</dbReference>
<keyword evidence="3" id="KW-1185">Reference proteome</keyword>
<dbReference type="PANTHER" id="PTHR47505:SF1">
    <property type="entry name" value="DNA UTILIZATION PROTEIN YHGH"/>
    <property type="match status" value="1"/>
</dbReference>
<name>A0ABV8IQ54_9ACTN</name>
<dbReference type="CDD" id="cd06223">
    <property type="entry name" value="PRTases_typeI"/>
    <property type="match status" value="1"/>
</dbReference>
<evidence type="ECO:0000313" key="2">
    <source>
        <dbReference type="EMBL" id="MFC4065063.1"/>
    </source>
</evidence>
<dbReference type="InterPro" id="IPR029057">
    <property type="entry name" value="PRTase-like"/>
</dbReference>
<evidence type="ECO:0000256" key="1">
    <source>
        <dbReference type="ARBA" id="ARBA00008007"/>
    </source>
</evidence>
<proteinExistence type="inferred from homology"/>
<dbReference type="EMBL" id="JBHSBL010000007">
    <property type="protein sequence ID" value="MFC4065063.1"/>
    <property type="molecule type" value="Genomic_DNA"/>
</dbReference>
<gene>
    <name evidence="2" type="ORF">ACFO0C_08980</name>
</gene>
<dbReference type="InterPro" id="IPR051910">
    <property type="entry name" value="ComF/GntX_DNA_util-trans"/>
</dbReference>
<dbReference type="RefSeq" id="WP_378066095.1">
    <property type="nucleotide sequence ID" value="NZ_JBHSBL010000007.1"/>
</dbReference>
<comment type="similarity">
    <text evidence="1">Belongs to the ComF/GntX family.</text>
</comment>
<dbReference type="Proteomes" id="UP001595867">
    <property type="component" value="Unassembled WGS sequence"/>
</dbReference>